<feature type="domain" description="Beta-lactamase-related" evidence="2">
    <location>
        <begin position="126"/>
        <end position="444"/>
    </location>
</feature>
<feature type="compositionally biased region" description="Gly residues" evidence="1">
    <location>
        <begin position="32"/>
        <end position="41"/>
    </location>
</feature>
<dbReference type="InterPro" id="IPR001466">
    <property type="entry name" value="Beta-lactam-related"/>
</dbReference>
<dbReference type="InterPro" id="IPR012338">
    <property type="entry name" value="Beta-lactam/transpept-like"/>
</dbReference>
<comment type="caution">
    <text evidence="3">The sequence shown here is derived from an EMBL/GenBank/DDBJ whole genome shotgun (WGS) entry which is preliminary data.</text>
</comment>
<feature type="region of interest" description="Disordered" evidence="1">
    <location>
        <begin position="11"/>
        <end position="57"/>
    </location>
</feature>
<dbReference type="Proteomes" id="UP000766698">
    <property type="component" value="Unassembled WGS sequence"/>
</dbReference>
<dbReference type="Gene3D" id="3.40.710.10">
    <property type="entry name" value="DD-peptidase/beta-lactamase superfamily"/>
    <property type="match status" value="1"/>
</dbReference>
<evidence type="ECO:0000259" key="2">
    <source>
        <dbReference type="Pfam" id="PF00144"/>
    </source>
</evidence>
<gene>
    <name evidence="3" type="ORF">GL263_25960</name>
</gene>
<organism evidence="3 4">
    <name type="scientific">Streptomyces durbertensis</name>
    <dbReference type="NCBI Taxonomy" id="2448886"/>
    <lineage>
        <taxon>Bacteria</taxon>
        <taxon>Bacillati</taxon>
        <taxon>Actinomycetota</taxon>
        <taxon>Actinomycetes</taxon>
        <taxon>Kitasatosporales</taxon>
        <taxon>Streptomycetaceae</taxon>
        <taxon>Streptomyces</taxon>
    </lineage>
</organism>
<keyword evidence="4" id="KW-1185">Reference proteome</keyword>
<proteinExistence type="predicted"/>
<feature type="compositionally biased region" description="Low complexity" evidence="1">
    <location>
        <begin position="13"/>
        <end position="29"/>
    </location>
</feature>
<evidence type="ECO:0000256" key="1">
    <source>
        <dbReference type="SAM" id="MobiDB-lite"/>
    </source>
</evidence>
<dbReference type="PANTHER" id="PTHR46825:SF7">
    <property type="entry name" value="D-ALANYL-D-ALANINE CARBOXYPEPTIDASE"/>
    <property type="match status" value="1"/>
</dbReference>
<dbReference type="SUPFAM" id="SSF56601">
    <property type="entry name" value="beta-lactamase/transpeptidase-like"/>
    <property type="match status" value="1"/>
</dbReference>
<protein>
    <submittedName>
        <fullName evidence="3">Beta-lactamase family protein</fullName>
    </submittedName>
</protein>
<dbReference type="Pfam" id="PF00144">
    <property type="entry name" value="Beta-lactamase"/>
    <property type="match status" value="1"/>
</dbReference>
<evidence type="ECO:0000313" key="3">
    <source>
        <dbReference type="EMBL" id="MBB1246964.1"/>
    </source>
</evidence>
<reference evidence="4" key="1">
    <citation type="journal article" date="2020" name="Syst. Appl. Microbiol.">
        <title>Streptomyces alkaliterrae sp. nov., isolated from an alkaline soil, and emended descriptions of Streptomyces alkaliphilus, Streptomyces calidiresistens and Streptomyces durbertensis.</title>
        <authorList>
            <person name="Swiecimska M."/>
            <person name="Golinska P."/>
            <person name="Nouioui I."/>
            <person name="Wypij M."/>
            <person name="Rai M."/>
            <person name="Sangal V."/>
            <person name="Goodfellow M."/>
        </authorList>
    </citation>
    <scope>NUCLEOTIDE SEQUENCE [LARGE SCALE GENOMIC DNA]</scope>
    <source>
        <strain evidence="4">DSM 104538</strain>
    </source>
</reference>
<name>A0ABR6ENQ1_9ACTN</name>
<sequence length="461" mass="49611">MRRRSFSWPAYDCGSAARSSRGRGWAGRRSGARGGCGGGRAWSGRPPPPTGRTAVPLPRSSRLRLSVATLVAGACLIGLISAPAHAGGPSTDPEPDHGYGPGHSHGRPDGRDPALTRQLRELVAAPGGPPGVIAVLERDGRPEVYRAGVAELGTDRPIEPTDHTRTASTSKAFSGAVALRLVDGGALRLDSTLGEVLPDQPRAWHRVTLRQLLNHTSGLPDFSADPRFVELLLEDPRRRFDSRRLLDFVADRPLEFRPGTRYRYSNSDNIAVALMAEAATGQRYEKLLAKLVHRPLGLRRTSLPQGYELPEPYMRGYAVAAGEPPQDVSEAVSASGAWASGGIVSTPKDMTAFVRGYVGGELFSRAARREQRRWIEGASEPAGPGRNEAGLAVFRYTTRCGVVHGHTGNFPGYTQLMAATPDGSRSLAFSVTSQINEAADPALLDRLRHVQENFVCALLRD</sequence>
<dbReference type="InterPro" id="IPR050491">
    <property type="entry name" value="AmpC-like"/>
</dbReference>
<evidence type="ECO:0000313" key="4">
    <source>
        <dbReference type="Proteomes" id="UP000766698"/>
    </source>
</evidence>
<dbReference type="PANTHER" id="PTHR46825">
    <property type="entry name" value="D-ALANYL-D-ALANINE-CARBOXYPEPTIDASE/ENDOPEPTIDASE AMPH"/>
    <property type="match status" value="1"/>
</dbReference>
<dbReference type="EMBL" id="WMLF01000692">
    <property type="protein sequence ID" value="MBB1246964.1"/>
    <property type="molecule type" value="Genomic_DNA"/>
</dbReference>
<feature type="region of interest" description="Disordered" evidence="1">
    <location>
        <begin position="86"/>
        <end position="113"/>
    </location>
</feature>
<accession>A0ABR6ENQ1</accession>